<gene>
    <name evidence="2" type="ORF">ELS83_01320</name>
</gene>
<dbReference type="Proteomes" id="UP000732105">
    <property type="component" value="Unassembled WGS sequence"/>
</dbReference>
<proteinExistence type="predicted"/>
<feature type="domain" description="Pyridoxamine 5'-phosphate oxidase N-terminal" evidence="1">
    <location>
        <begin position="2"/>
        <end position="112"/>
    </location>
</feature>
<dbReference type="InterPro" id="IPR011576">
    <property type="entry name" value="Pyridox_Oxase_N"/>
</dbReference>
<protein>
    <submittedName>
        <fullName evidence="2">Pyridoxamine 5'-phosphate oxidase</fullName>
    </submittedName>
</protein>
<dbReference type="SUPFAM" id="SSF50475">
    <property type="entry name" value="FMN-binding split barrel"/>
    <property type="match status" value="1"/>
</dbReference>
<accession>A0ABX1WQR8</accession>
<organism evidence="2 3">
    <name type="scientific">Marinifilum caeruleilacunae</name>
    <dbReference type="NCBI Taxonomy" id="2499076"/>
    <lineage>
        <taxon>Bacteria</taxon>
        <taxon>Pseudomonadati</taxon>
        <taxon>Bacteroidota</taxon>
        <taxon>Bacteroidia</taxon>
        <taxon>Marinilabiliales</taxon>
        <taxon>Marinifilaceae</taxon>
    </lineage>
</organism>
<comment type="caution">
    <text evidence="2">The sequence shown here is derived from an EMBL/GenBank/DDBJ whole genome shotgun (WGS) entry which is preliminary data.</text>
</comment>
<dbReference type="Pfam" id="PF01243">
    <property type="entry name" value="PNPOx_N"/>
    <property type="match status" value="1"/>
</dbReference>
<dbReference type="EMBL" id="RZNH01000001">
    <property type="protein sequence ID" value="NOU58439.1"/>
    <property type="molecule type" value="Genomic_DNA"/>
</dbReference>
<reference evidence="2 3" key="1">
    <citation type="submission" date="2018-12" db="EMBL/GenBank/DDBJ databases">
        <title>Marinifilum JC070 sp. nov., a marine bacterium isolated from Yongle Blue Hole in the South China Sea.</title>
        <authorList>
            <person name="Fu T."/>
        </authorList>
    </citation>
    <scope>NUCLEOTIDE SEQUENCE [LARGE SCALE GENOMIC DNA]</scope>
    <source>
        <strain evidence="2 3">JC070</strain>
    </source>
</reference>
<dbReference type="RefSeq" id="WP_171593693.1">
    <property type="nucleotide sequence ID" value="NZ_RZNH01000001.1"/>
</dbReference>
<dbReference type="InterPro" id="IPR012349">
    <property type="entry name" value="Split_barrel_FMN-bd"/>
</dbReference>
<evidence type="ECO:0000259" key="1">
    <source>
        <dbReference type="Pfam" id="PF01243"/>
    </source>
</evidence>
<keyword evidence="3" id="KW-1185">Reference proteome</keyword>
<sequence>MKEYVDYLLKSNLQYLATVGLDHKPKVRPFQFMFEQDGKLWFCTSNQKEVYRELQQNKSIELCASHNDLSWMRLCADVVFEDNMEVKEQVLKHSPLVKGIYHEATNPDFEVFYLDQIRATISRIS</sequence>
<dbReference type="Gene3D" id="2.30.110.10">
    <property type="entry name" value="Electron Transport, Fmn-binding Protein, Chain A"/>
    <property type="match status" value="1"/>
</dbReference>
<evidence type="ECO:0000313" key="3">
    <source>
        <dbReference type="Proteomes" id="UP000732105"/>
    </source>
</evidence>
<name>A0ABX1WQR8_9BACT</name>
<evidence type="ECO:0000313" key="2">
    <source>
        <dbReference type="EMBL" id="NOU58439.1"/>
    </source>
</evidence>